<dbReference type="PROSITE" id="PS00028">
    <property type="entry name" value="ZINC_FINGER_C2H2_1"/>
    <property type="match status" value="1"/>
</dbReference>
<dbReference type="GO" id="GO:0008270">
    <property type="term" value="F:zinc ion binding"/>
    <property type="evidence" value="ECO:0007669"/>
    <property type="project" value="UniProtKB-KW"/>
</dbReference>
<dbReference type="Proteomes" id="UP000325780">
    <property type="component" value="Unassembled WGS sequence"/>
</dbReference>
<dbReference type="AlphaFoldDB" id="A0A5N6U223"/>
<dbReference type="PROSITE" id="PS50157">
    <property type="entry name" value="ZINC_FINGER_C2H2_2"/>
    <property type="match status" value="1"/>
</dbReference>
<evidence type="ECO:0000313" key="3">
    <source>
        <dbReference type="EMBL" id="KAE8152636.1"/>
    </source>
</evidence>
<keyword evidence="1" id="KW-0863">Zinc-finger</keyword>
<protein>
    <recommendedName>
        <fullName evidence="2">C2H2-type domain-containing protein</fullName>
    </recommendedName>
</protein>
<evidence type="ECO:0000259" key="2">
    <source>
        <dbReference type="PROSITE" id="PS50157"/>
    </source>
</evidence>
<evidence type="ECO:0000313" key="4">
    <source>
        <dbReference type="Proteomes" id="UP000325780"/>
    </source>
</evidence>
<sequence>MVQSISVATLPEEHAEYRDADGAWSCQCCPATFQRYDHFKRHLATHSSVRPHQCEFCGSPYKRGYGLALAMFTKLRKHVIIDIKWHKGCLASSLENNRAMAARESMLVMVVQDRRNAVAESFHASNVTPVGGYAPTNVSIKKTKLGNLELVNQGMNKANLISPAK</sequence>
<keyword evidence="4" id="KW-1185">Reference proteome</keyword>
<reference evidence="3 4" key="1">
    <citation type="submission" date="2019-04" db="EMBL/GenBank/DDBJ databases">
        <title>Friends and foes A comparative genomics study of 23 Aspergillus species from section Flavi.</title>
        <authorList>
            <consortium name="DOE Joint Genome Institute"/>
            <person name="Kjaerbolling I."/>
            <person name="Vesth T."/>
            <person name="Frisvad J.C."/>
            <person name="Nybo J.L."/>
            <person name="Theobald S."/>
            <person name="Kildgaard S."/>
            <person name="Isbrandt T."/>
            <person name="Kuo A."/>
            <person name="Sato A."/>
            <person name="Lyhne E.K."/>
            <person name="Kogle M.E."/>
            <person name="Wiebenga A."/>
            <person name="Kun R.S."/>
            <person name="Lubbers R.J."/>
            <person name="Makela M.R."/>
            <person name="Barry K."/>
            <person name="Chovatia M."/>
            <person name="Clum A."/>
            <person name="Daum C."/>
            <person name="Haridas S."/>
            <person name="He G."/>
            <person name="LaButti K."/>
            <person name="Lipzen A."/>
            <person name="Mondo S."/>
            <person name="Riley R."/>
            <person name="Salamov A."/>
            <person name="Simmons B.A."/>
            <person name="Magnuson J.K."/>
            <person name="Henrissat B."/>
            <person name="Mortensen U.H."/>
            <person name="Larsen T.O."/>
            <person name="Devries R.P."/>
            <person name="Grigoriev I.V."/>
            <person name="Machida M."/>
            <person name="Baker S.E."/>
            <person name="Andersen M.R."/>
        </authorList>
    </citation>
    <scope>NUCLEOTIDE SEQUENCE [LARGE SCALE GENOMIC DNA]</scope>
    <source>
        <strain evidence="3 4">IBT 18842</strain>
    </source>
</reference>
<dbReference type="SUPFAM" id="SSF57667">
    <property type="entry name" value="beta-beta-alpha zinc fingers"/>
    <property type="match status" value="1"/>
</dbReference>
<name>A0A5N6U223_ASPAV</name>
<proteinExistence type="predicted"/>
<gene>
    <name evidence="3" type="ORF">BDV25DRAFT_137706</name>
</gene>
<accession>A0A5N6U223</accession>
<dbReference type="InterPro" id="IPR013087">
    <property type="entry name" value="Znf_C2H2_type"/>
</dbReference>
<dbReference type="InterPro" id="IPR036236">
    <property type="entry name" value="Znf_C2H2_sf"/>
</dbReference>
<organism evidence="3 4">
    <name type="scientific">Aspergillus avenaceus</name>
    <dbReference type="NCBI Taxonomy" id="36643"/>
    <lineage>
        <taxon>Eukaryota</taxon>
        <taxon>Fungi</taxon>
        <taxon>Dikarya</taxon>
        <taxon>Ascomycota</taxon>
        <taxon>Pezizomycotina</taxon>
        <taxon>Eurotiomycetes</taxon>
        <taxon>Eurotiomycetidae</taxon>
        <taxon>Eurotiales</taxon>
        <taxon>Aspergillaceae</taxon>
        <taxon>Aspergillus</taxon>
        <taxon>Aspergillus subgen. Circumdati</taxon>
    </lineage>
</organism>
<dbReference type="Gene3D" id="3.30.160.60">
    <property type="entry name" value="Classic Zinc Finger"/>
    <property type="match status" value="1"/>
</dbReference>
<keyword evidence="1" id="KW-0862">Zinc</keyword>
<dbReference type="OrthoDB" id="6365676at2759"/>
<evidence type="ECO:0000256" key="1">
    <source>
        <dbReference type="PROSITE-ProRule" id="PRU00042"/>
    </source>
</evidence>
<feature type="domain" description="C2H2-type" evidence="2">
    <location>
        <begin position="24"/>
        <end position="51"/>
    </location>
</feature>
<keyword evidence="1" id="KW-0479">Metal-binding</keyword>
<dbReference type="EMBL" id="ML742050">
    <property type="protein sequence ID" value="KAE8152636.1"/>
    <property type="molecule type" value="Genomic_DNA"/>
</dbReference>